<dbReference type="AlphaFoldDB" id="A0A1S5VFW1"/>
<keyword evidence="2" id="KW-0472">Membrane</keyword>
<protein>
    <submittedName>
        <fullName evidence="3">Ionotropic receptor 12</fullName>
    </submittedName>
</protein>
<dbReference type="SUPFAM" id="SSF53850">
    <property type="entry name" value="Periplasmic binding protein-like II"/>
    <property type="match status" value="1"/>
</dbReference>
<proteinExistence type="evidence at transcript level"/>
<dbReference type="InterPro" id="IPR015683">
    <property type="entry name" value="Ionotropic_Glu_rcpt"/>
</dbReference>
<dbReference type="EMBL" id="KY445583">
    <property type="protein sequence ID" value="AQN78518.1"/>
    <property type="molecule type" value="mRNA"/>
</dbReference>
<feature type="transmembrane region" description="Helical" evidence="2">
    <location>
        <begin position="92"/>
        <end position="113"/>
    </location>
</feature>
<keyword evidence="2" id="KW-0812">Transmembrane</keyword>
<accession>A0A1S5VFW1</accession>
<dbReference type="Gene3D" id="3.40.190.10">
    <property type="entry name" value="Periplasmic binding protein-like II"/>
    <property type="match status" value="2"/>
</dbReference>
<name>A0A1S5VFW1_9HYME</name>
<sequence length="186" mass="20572">MESTSIEYIAERECDLAQINGLLDSKGYGIAMRKNFPHRNKLNTAVLQMQESGQITDLKKKWWREKRGGGHCLTSGGGAAVEKLTLDNVGGVFVVLVAGVAVSILYTAWEMLWGIGCTAYKERVPFKRELMDELKFIARCRGTVKPVKQRHDSSQSAHESTGGDDTPPYGGFVPTIITTTHEKDQP</sequence>
<keyword evidence="3" id="KW-0675">Receptor</keyword>
<reference evidence="3" key="1">
    <citation type="journal article" date="2017" name="Comp. Biochem. Physiol. Part D Genomics Proteomics">
        <title>Candidate chemosensory genes identified in the endoparasitoid Meteorus pulchricornis (Hymenoptera: Braconidae) by antennal transcriptome analysis.</title>
        <authorList>
            <person name="Sheng S."/>
            <person name="Liao C.W."/>
            <person name="Zheng Y."/>
            <person name="Zhou Y."/>
            <person name="Xu Y."/>
            <person name="Song W.M."/>
            <person name="He P."/>
            <person name="Zhang J."/>
            <person name="Wu F.A."/>
        </authorList>
    </citation>
    <scope>NUCLEOTIDE SEQUENCE</scope>
    <source>
        <strain evidence="3">Zhenjiang</strain>
    </source>
</reference>
<keyword evidence="2" id="KW-1133">Transmembrane helix</keyword>
<feature type="region of interest" description="Disordered" evidence="1">
    <location>
        <begin position="147"/>
        <end position="186"/>
    </location>
</feature>
<organism evidence="3">
    <name type="scientific">Meteorus pulchricornis</name>
    <dbReference type="NCBI Taxonomy" id="51522"/>
    <lineage>
        <taxon>Eukaryota</taxon>
        <taxon>Metazoa</taxon>
        <taxon>Ecdysozoa</taxon>
        <taxon>Arthropoda</taxon>
        <taxon>Hexapoda</taxon>
        <taxon>Insecta</taxon>
        <taxon>Pterygota</taxon>
        <taxon>Neoptera</taxon>
        <taxon>Endopterygota</taxon>
        <taxon>Hymenoptera</taxon>
        <taxon>Apocrita</taxon>
        <taxon>Ichneumonoidea</taxon>
        <taxon>Braconidae</taxon>
        <taxon>Meteorinae</taxon>
        <taxon>Meteorus</taxon>
    </lineage>
</organism>
<evidence type="ECO:0000256" key="1">
    <source>
        <dbReference type="SAM" id="MobiDB-lite"/>
    </source>
</evidence>
<evidence type="ECO:0000313" key="3">
    <source>
        <dbReference type="EMBL" id="AQN78518.1"/>
    </source>
</evidence>
<dbReference type="PANTHER" id="PTHR18966">
    <property type="entry name" value="IONOTROPIC GLUTAMATE RECEPTOR"/>
    <property type="match status" value="1"/>
</dbReference>
<evidence type="ECO:0000256" key="2">
    <source>
        <dbReference type="SAM" id="Phobius"/>
    </source>
</evidence>